<feature type="domain" description="Integrase catalytic" evidence="4">
    <location>
        <begin position="117"/>
        <end position="205"/>
    </location>
</feature>
<comment type="caution">
    <text evidence="5">The sequence shown here is derived from an EMBL/GenBank/DDBJ whole genome shotgun (WGS) entry which is preliminary data.</text>
</comment>
<protein>
    <submittedName>
        <fullName evidence="5">Ribonuclease H-like domain-containing protein</fullName>
    </submittedName>
</protein>
<feature type="region of interest" description="Disordered" evidence="2">
    <location>
        <begin position="756"/>
        <end position="804"/>
    </location>
</feature>
<feature type="region of interest" description="Disordered" evidence="2">
    <location>
        <begin position="1061"/>
        <end position="1102"/>
    </location>
</feature>
<feature type="compositionally biased region" description="Basic residues" evidence="2">
    <location>
        <begin position="756"/>
        <end position="772"/>
    </location>
</feature>
<feature type="chain" id="PRO_5045166023" evidence="3">
    <location>
        <begin position="34"/>
        <end position="1264"/>
    </location>
</feature>
<keyword evidence="3" id="KW-0732">Signal</keyword>
<feature type="compositionally biased region" description="Basic residues" evidence="2">
    <location>
        <begin position="621"/>
        <end position="634"/>
    </location>
</feature>
<dbReference type="InterPro" id="IPR012337">
    <property type="entry name" value="RNaseH-like_sf"/>
</dbReference>
<dbReference type="InterPro" id="IPR001584">
    <property type="entry name" value="Integrase_cat-core"/>
</dbReference>
<feature type="compositionally biased region" description="Basic and acidic residues" evidence="2">
    <location>
        <begin position="1070"/>
        <end position="1089"/>
    </location>
</feature>
<dbReference type="PROSITE" id="PS50994">
    <property type="entry name" value="INTEGRASE"/>
    <property type="match status" value="1"/>
</dbReference>
<feature type="region of interest" description="Disordered" evidence="2">
    <location>
        <begin position="691"/>
        <end position="713"/>
    </location>
</feature>
<evidence type="ECO:0000313" key="5">
    <source>
        <dbReference type="EMBL" id="GJS74832.1"/>
    </source>
</evidence>
<feature type="region of interest" description="Disordered" evidence="2">
    <location>
        <begin position="609"/>
        <end position="672"/>
    </location>
</feature>
<keyword evidence="1" id="KW-0175">Coiled coil</keyword>
<keyword evidence="6" id="KW-1185">Reference proteome</keyword>
<feature type="compositionally biased region" description="Basic and acidic residues" evidence="2">
    <location>
        <begin position="648"/>
        <end position="658"/>
    </location>
</feature>
<dbReference type="PANTHER" id="PTHR45835">
    <property type="entry name" value="YALI0A06105P"/>
    <property type="match status" value="1"/>
</dbReference>
<sequence length="1264" mass="144810">MKGFLNPQTGIWVILVHVLEELLLQTVLKACRAIRSRLSQEQAPNSDQFLSRRQLELLFFGWGPFQQSSAEIPLWKWERITMDFVSKLPKTSIGQDTIWVIVDRLTKSAHFIPTRATDSMETLMRFWQSLQNALSTQLDMSTTYHPETDGQSERTIQTLEDMLRACVIDFGKGWDKHLPLVEFSYNNSYHASIKAAPFEALYGRKCRSPICWTEVGESQLTGPEIIQETTKKIVQIRQHLMPPKRTSTSETPAITLDAIRQLTADFTAALEAQTAAMARAVGLIRWFERTESVFSRSRCAEENKVTFATGTLTDDALSWWNAYAQPMGIEQANRTTWTELKRLLTNKYCPRTEIRKMEEELYNLSVKGNDLKPSCLEDSMNNHLVSKPWCQTMRNSASFFRRLRDVAVYYHFAISTSLVIKQVAVQSGMDSKVAELYLKGQPKLGLWYTKDSPFDLEAFSDSDYAGISLEKKSTTGGCQFLGKRIQNQMLDYGFNFMNTKIYIDNESSICVVKNPVFHSKTKHIEIRHHFIRDSYEERLIQVIKIHTDHNVADLLTKAFDVNRQSKGFLGKVTLLFESMLVQTSAPEVKGSTSQPNVSEPQIASLHIETSPTAAPQIKAHQTAKKKDTKRRRTKKDTELPQTSMPLDHGADKAVHKEGVTGMDTGGSPRRQDTMGVLLLRLGRMEHTFELTDNVPSTPHDSPLTGGYTPGSDEGRMTLDELITLCTKLSKQVLDLEKEKDAQAVEILNLKKRVKKLERKRKSSISHPRRRKYRQVETSSDDDLDEEDASKQGRRSDKLKPMFKDKDFEELDDHIQNVEKETVDAATTGVSTVSAPVSTAGVTISTAEPRTPPTTTTVFDDEDVTMAMAQTLIKMKEQKAKEKGVAITDVEDSSRIVRPVRSITTLQPLPNIDPKDKELAQRIHEEKLAKLDRAQQEIQRQEDATNVALAKEFDEIQARIDADHELAVRLTHEEQEKYTIEERARLLAEFFERRKKQLAAERAEAIRNKPPTKTQVKNRMITYLKHMGNYTHQQLKHKTLEELQKLYQKEQKWIHDFIPMDDDSQQQAESTKNRSRADSDEESFKKQKLQEEDDDDEKEELRASLDVVPRDDIAIDVESLATKYPITRCIGSTQIDTSSMLRKFDRQDLLDLHRLVMKRFEDNTPEDAIWSNQQDWTLISWKLYENCGVHSLLLDGTLTCFNMLVEKRYPLIKEMLKKMLNWKLKAEAESTMAFELLKFIKSQVAECRSVLIHPPSVQDIDNEET</sequence>
<evidence type="ECO:0000259" key="4">
    <source>
        <dbReference type="PROSITE" id="PS50994"/>
    </source>
</evidence>
<evidence type="ECO:0000256" key="2">
    <source>
        <dbReference type="SAM" id="MobiDB-lite"/>
    </source>
</evidence>
<dbReference type="SUPFAM" id="SSF53098">
    <property type="entry name" value="Ribonuclease H-like"/>
    <property type="match status" value="1"/>
</dbReference>
<feature type="compositionally biased region" description="Acidic residues" evidence="2">
    <location>
        <begin position="778"/>
        <end position="787"/>
    </location>
</feature>
<feature type="compositionally biased region" description="Basic and acidic residues" evidence="2">
    <location>
        <begin position="788"/>
        <end position="804"/>
    </location>
</feature>
<dbReference type="InterPro" id="IPR005162">
    <property type="entry name" value="Retrotrans_gag_dom"/>
</dbReference>
<evidence type="ECO:0000313" key="6">
    <source>
        <dbReference type="Proteomes" id="UP001151760"/>
    </source>
</evidence>
<accession>A0ABQ4YD37</accession>
<dbReference type="InterPro" id="IPR036397">
    <property type="entry name" value="RNaseH_sf"/>
</dbReference>
<name>A0ABQ4YD37_9ASTR</name>
<dbReference type="Proteomes" id="UP001151760">
    <property type="component" value="Unassembled WGS sequence"/>
</dbReference>
<organism evidence="5 6">
    <name type="scientific">Tanacetum coccineum</name>
    <dbReference type="NCBI Taxonomy" id="301880"/>
    <lineage>
        <taxon>Eukaryota</taxon>
        <taxon>Viridiplantae</taxon>
        <taxon>Streptophyta</taxon>
        <taxon>Embryophyta</taxon>
        <taxon>Tracheophyta</taxon>
        <taxon>Spermatophyta</taxon>
        <taxon>Magnoliopsida</taxon>
        <taxon>eudicotyledons</taxon>
        <taxon>Gunneridae</taxon>
        <taxon>Pentapetalae</taxon>
        <taxon>asterids</taxon>
        <taxon>campanulids</taxon>
        <taxon>Asterales</taxon>
        <taxon>Asteraceae</taxon>
        <taxon>Asteroideae</taxon>
        <taxon>Anthemideae</taxon>
        <taxon>Anthemidinae</taxon>
        <taxon>Tanacetum</taxon>
    </lineage>
</organism>
<dbReference type="PANTHER" id="PTHR45835:SF103">
    <property type="entry name" value="RNA-DIRECTED DNA POLYMERASE"/>
    <property type="match status" value="1"/>
</dbReference>
<dbReference type="Pfam" id="PF03732">
    <property type="entry name" value="Retrotrans_gag"/>
    <property type="match status" value="1"/>
</dbReference>
<feature type="coiled-coil region" evidence="1">
    <location>
        <begin position="916"/>
        <end position="950"/>
    </location>
</feature>
<evidence type="ECO:0000256" key="3">
    <source>
        <dbReference type="SAM" id="SignalP"/>
    </source>
</evidence>
<dbReference type="Gene3D" id="3.30.420.10">
    <property type="entry name" value="Ribonuclease H-like superfamily/Ribonuclease H"/>
    <property type="match status" value="1"/>
</dbReference>
<evidence type="ECO:0000256" key="1">
    <source>
        <dbReference type="SAM" id="Coils"/>
    </source>
</evidence>
<proteinExistence type="predicted"/>
<dbReference type="EMBL" id="BQNB010010258">
    <property type="protein sequence ID" value="GJS74832.1"/>
    <property type="molecule type" value="Genomic_DNA"/>
</dbReference>
<feature type="signal peptide" evidence="3">
    <location>
        <begin position="1"/>
        <end position="33"/>
    </location>
</feature>
<reference evidence="5" key="1">
    <citation type="journal article" date="2022" name="Int. J. Mol. Sci.">
        <title>Draft Genome of Tanacetum Coccineum: Genomic Comparison of Closely Related Tanacetum-Family Plants.</title>
        <authorList>
            <person name="Yamashiro T."/>
            <person name="Shiraishi A."/>
            <person name="Nakayama K."/>
            <person name="Satake H."/>
        </authorList>
    </citation>
    <scope>NUCLEOTIDE SEQUENCE</scope>
</reference>
<gene>
    <name evidence="5" type="ORF">Tco_0707673</name>
</gene>
<dbReference type="CDD" id="cd09272">
    <property type="entry name" value="RNase_HI_RT_Ty1"/>
    <property type="match status" value="1"/>
</dbReference>
<reference evidence="5" key="2">
    <citation type="submission" date="2022-01" db="EMBL/GenBank/DDBJ databases">
        <authorList>
            <person name="Yamashiro T."/>
            <person name="Shiraishi A."/>
            <person name="Satake H."/>
            <person name="Nakayama K."/>
        </authorList>
    </citation>
    <scope>NUCLEOTIDE SEQUENCE</scope>
</reference>